<dbReference type="EMBL" id="JAPTSV010000008">
    <property type="protein sequence ID" value="KAJ1524857.1"/>
    <property type="molecule type" value="Genomic_DNA"/>
</dbReference>
<dbReference type="InterPro" id="IPR009072">
    <property type="entry name" value="Histone-fold"/>
</dbReference>
<gene>
    <name evidence="9" type="ORF">ONE63_009724</name>
</gene>
<feature type="compositionally biased region" description="Basic and acidic residues" evidence="7">
    <location>
        <begin position="230"/>
        <end position="249"/>
    </location>
</feature>
<dbReference type="SMART" id="SM00576">
    <property type="entry name" value="BTP"/>
    <property type="match status" value="1"/>
</dbReference>
<name>A0AAV7XHG5_9NEOP</name>
<comment type="similarity">
    <text evidence="2">Belongs to the TAF8 family.</text>
</comment>
<organism evidence="9 10">
    <name type="scientific">Megalurothrips usitatus</name>
    <name type="common">bean blossom thrips</name>
    <dbReference type="NCBI Taxonomy" id="439358"/>
    <lineage>
        <taxon>Eukaryota</taxon>
        <taxon>Metazoa</taxon>
        <taxon>Ecdysozoa</taxon>
        <taxon>Arthropoda</taxon>
        <taxon>Hexapoda</taxon>
        <taxon>Insecta</taxon>
        <taxon>Pterygota</taxon>
        <taxon>Neoptera</taxon>
        <taxon>Paraneoptera</taxon>
        <taxon>Thysanoptera</taxon>
        <taxon>Terebrantia</taxon>
        <taxon>Thripoidea</taxon>
        <taxon>Thripidae</taxon>
        <taxon>Megalurothrips</taxon>
    </lineage>
</organism>
<evidence type="ECO:0000256" key="1">
    <source>
        <dbReference type="ARBA" id="ARBA00004123"/>
    </source>
</evidence>
<dbReference type="InterPro" id="IPR006565">
    <property type="entry name" value="BTP"/>
</dbReference>
<evidence type="ECO:0000256" key="2">
    <source>
        <dbReference type="ARBA" id="ARBA00008767"/>
    </source>
</evidence>
<dbReference type="CDD" id="cd22918">
    <property type="entry name" value="HFD_TAF8"/>
    <property type="match status" value="1"/>
</dbReference>
<proteinExistence type="inferred from homology"/>
<accession>A0AAV7XHG5</accession>
<dbReference type="PANTHER" id="PTHR46469:SF1">
    <property type="entry name" value="TRANSCRIPTION INITIATION FACTOR TFIID SUBUNIT 8"/>
    <property type="match status" value="1"/>
</dbReference>
<evidence type="ECO:0000313" key="10">
    <source>
        <dbReference type="Proteomes" id="UP001075354"/>
    </source>
</evidence>
<evidence type="ECO:0000313" key="9">
    <source>
        <dbReference type="EMBL" id="KAJ1524857.1"/>
    </source>
</evidence>
<comment type="caution">
    <text evidence="9">The sequence shown here is derived from an EMBL/GenBank/DDBJ whole genome shotgun (WGS) entry which is preliminary data.</text>
</comment>
<sequence length="270" mass="30344">MSVSSETHPPSVRRRVLTFAVSSLLTELGFDHAEKIAVETLVEMVQSFLTECGNSSKSYCELAGRTEPVIGDVIIALVNMGYNLEGIQAYGRRPARTTVPTPLPSAAPKPTNILQAGLKQRFPSHIPGHMPEFPDPHAYIRTPTHKQPVTEYEAIREKSAMHKRDLERALCKFITKTNETHSLFQGADENYPLMAMKPKFPPYLDALLPRDQIFDFEEETVQPSPRKVKKEPDSGERPGEGDDDAKGETEIIDNPYLRPVKLPRKKLKQK</sequence>
<feature type="region of interest" description="Disordered" evidence="7">
    <location>
        <begin position="217"/>
        <end position="270"/>
    </location>
</feature>
<keyword evidence="6" id="KW-0539">Nucleus</keyword>
<evidence type="ECO:0000256" key="6">
    <source>
        <dbReference type="ARBA" id="ARBA00023242"/>
    </source>
</evidence>
<keyword evidence="4" id="KW-0805">Transcription regulation</keyword>
<dbReference type="InterPro" id="IPR037818">
    <property type="entry name" value="TAF8"/>
</dbReference>
<evidence type="ECO:0000256" key="7">
    <source>
        <dbReference type="SAM" id="MobiDB-lite"/>
    </source>
</evidence>
<dbReference type="PANTHER" id="PTHR46469">
    <property type="entry name" value="TRANSCRIPTION INITIATION FACTOR TFIID SUBUNIT 8"/>
    <property type="match status" value="1"/>
</dbReference>
<evidence type="ECO:0000259" key="8">
    <source>
        <dbReference type="SMART" id="SM00576"/>
    </source>
</evidence>
<dbReference type="Pfam" id="PF07524">
    <property type="entry name" value="Bromo_TP"/>
    <property type="match status" value="1"/>
</dbReference>
<dbReference type="AlphaFoldDB" id="A0AAV7XHG5"/>
<comment type="subcellular location">
    <subcellularLocation>
        <location evidence="1">Nucleus</location>
    </subcellularLocation>
</comment>
<dbReference type="InterPro" id="IPR019473">
    <property type="entry name" value="TFIID_su8_C"/>
</dbReference>
<dbReference type="Pfam" id="PF10406">
    <property type="entry name" value="TAF8_C"/>
    <property type="match status" value="1"/>
</dbReference>
<dbReference type="GO" id="GO:0005669">
    <property type="term" value="C:transcription factor TFIID complex"/>
    <property type="evidence" value="ECO:0007669"/>
    <property type="project" value="InterPro"/>
</dbReference>
<dbReference type="Gene3D" id="1.10.20.10">
    <property type="entry name" value="Histone, subunit A"/>
    <property type="match status" value="1"/>
</dbReference>
<feature type="compositionally biased region" description="Basic residues" evidence="7">
    <location>
        <begin position="261"/>
        <end position="270"/>
    </location>
</feature>
<keyword evidence="5" id="KW-0804">Transcription</keyword>
<dbReference type="CDD" id="cd08049">
    <property type="entry name" value="TAF8"/>
    <property type="match status" value="1"/>
</dbReference>
<dbReference type="GO" id="GO:0006367">
    <property type="term" value="P:transcription initiation at RNA polymerase II promoter"/>
    <property type="evidence" value="ECO:0007669"/>
    <property type="project" value="TreeGrafter"/>
</dbReference>
<evidence type="ECO:0000256" key="3">
    <source>
        <dbReference type="ARBA" id="ARBA00017307"/>
    </source>
</evidence>
<evidence type="ECO:0000256" key="4">
    <source>
        <dbReference type="ARBA" id="ARBA00023015"/>
    </source>
</evidence>
<keyword evidence="10" id="KW-1185">Reference proteome</keyword>
<reference evidence="9" key="1">
    <citation type="submission" date="2022-12" db="EMBL/GenBank/DDBJ databases">
        <title>Chromosome-level genome assembly of the bean flower thrips Megalurothrips usitatus.</title>
        <authorList>
            <person name="Ma L."/>
            <person name="Liu Q."/>
            <person name="Li H."/>
            <person name="Cai W."/>
        </authorList>
    </citation>
    <scope>NUCLEOTIDE SEQUENCE</scope>
    <source>
        <strain evidence="9">Cailab_2022a</strain>
    </source>
</reference>
<evidence type="ECO:0000256" key="5">
    <source>
        <dbReference type="ARBA" id="ARBA00023163"/>
    </source>
</evidence>
<dbReference type="GO" id="GO:0046982">
    <property type="term" value="F:protein heterodimerization activity"/>
    <property type="evidence" value="ECO:0007669"/>
    <property type="project" value="InterPro"/>
</dbReference>
<protein>
    <recommendedName>
        <fullName evidence="3">Transcription initiation factor TFIID subunit 8</fullName>
    </recommendedName>
</protein>
<feature type="domain" description="Bromodomain associated" evidence="8">
    <location>
        <begin position="10"/>
        <end position="86"/>
    </location>
</feature>
<dbReference type="Proteomes" id="UP001075354">
    <property type="component" value="Chromosome 8"/>
</dbReference>